<evidence type="ECO:0000256" key="2">
    <source>
        <dbReference type="ARBA" id="ARBA00029447"/>
    </source>
</evidence>
<name>A0A1H9SXE2_BUTFI</name>
<dbReference type="Gene3D" id="1.10.287.950">
    <property type="entry name" value="Methyl-accepting chemotaxis protein"/>
    <property type="match status" value="1"/>
</dbReference>
<dbReference type="InterPro" id="IPR051310">
    <property type="entry name" value="MCP_chemotaxis"/>
</dbReference>
<dbReference type="PANTHER" id="PTHR43531:SF11">
    <property type="entry name" value="METHYL-ACCEPTING CHEMOTAXIS PROTEIN 3"/>
    <property type="match status" value="1"/>
</dbReference>
<keyword evidence="4" id="KW-1133">Transmembrane helix</keyword>
<evidence type="ECO:0000256" key="3">
    <source>
        <dbReference type="PROSITE-ProRule" id="PRU00284"/>
    </source>
</evidence>
<evidence type="ECO:0000256" key="4">
    <source>
        <dbReference type="SAM" id="Phobius"/>
    </source>
</evidence>
<feature type="transmembrane region" description="Helical" evidence="4">
    <location>
        <begin position="230"/>
        <end position="250"/>
    </location>
</feature>
<dbReference type="RefSeq" id="WP_074756350.1">
    <property type="nucleotide sequence ID" value="NZ_FOGJ01000013.1"/>
</dbReference>
<gene>
    <name evidence="7" type="ORF">SAMN04487884_11345</name>
</gene>
<dbReference type="SMART" id="SM00283">
    <property type="entry name" value="MA"/>
    <property type="match status" value="1"/>
</dbReference>
<protein>
    <submittedName>
        <fullName evidence="7">Methyl-accepting chemotaxis protein</fullName>
    </submittedName>
</protein>
<keyword evidence="4" id="KW-0472">Membrane</keyword>
<dbReference type="GO" id="GO:0007165">
    <property type="term" value="P:signal transduction"/>
    <property type="evidence" value="ECO:0007669"/>
    <property type="project" value="UniProtKB-KW"/>
</dbReference>
<dbReference type="InterPro" id="IPR004089">
    <property type="entry name" value="MCPsignal_dom"/>
</dbReference>
<evidence type="ECO:0000313" key="8">
    <source>
        <dbReference type="Proteomes" id="UP000182584"/>
    </source>
</evidence>
<feature type="domain" description="HAMP" evidence="6">
    <location>
        <begin position="252"/>
        <end position="306"/>
    </location>
</feature>
<evidence type="ECO:0000313" key="7">
    <source>
        <dbReference type="EMBL" id="SER89507.1"/>
    </source>
</evidence>
<comment type="similarity">
    <text evidence="2">Belongs to the methyl-accepting chemotaxis (MCP) protein family.</text>
</comment>
<evidence type="ECO:0000259" key="5">
    <source>
        <dbReference type="PROSITE" id="PS50111"/>
    </source>
</evidence>
<reference evidence="7 8" key="1">
    <citation type="submission" date="2016-10" db="EMBL/GenBank/DDBJ databases">
        <authorList>
            <person name="de Groot N.N."/>
        </authorList>
    </citation>
    <scope>NUCLEOTIDE SEQUENCE [LARGE SCALE GENOMIC DNA]</scope>
    <source>
        <strain evidence="7 8">AR40</strain>
    </source>
</reference>
<feature type="transmembrane region" description="Helical" evidence="4">
    <location>
        <begin position="37"/>
        <end position="58"/>
    </location>
</feature>
<organism evidence="7 8">
    <name type="scientific">Butyrivibrio fibrisolvens</name>
    <dbReference type="NCBI Taxonomy" id="831"/>
    <lineage>
        <taxon>Bacteria</taxon>
        <taxon>Bacillati</taxon>
        <taxon>Bacillota</taxon>
        <taxon>Clostridia</taxon>
        <taxon>Lachnospirales</taxon>
        <taxon>Lachnospiraceae</taxon>
        <taxon>Butyrivibrio</taxon>
    </lineage>
</organism>
<evidence type="ECO:0000256" key="1">
    <source>
        <dbReference type="ARBA" id="ARBA00022500"/>
    </source>
</evidence>
<dbReference type="GO" id="GO:0005886">
    <property type="term" value="C:plasma membrane"/>
    <property type="evidence" value="ECO:0007669"/>
    <property type="project" value="TreeGrafter"/>
</dbReference>
<dbReference type="EMBL" id="FOGJ01000013">
    <property type="protein sequence ID" value="SER89507.1"/>
    <property type="molecule type" value="Genomic_DNA"/>
</dbReference>
<dbReference type="PANTHER" id="PTHR43531">
    <property type="entry name" value="PROTEIN ICFG"/>
    <property type="match status" value="1"/>
</dbReference>
<dbReference type="OrthoDB" id="9760371at2"/>
<dbReference type="GO" id="GO:0004888">
    <property type="term" value="F:transmembrane signaling receptor activity"/>
    <property type="evidence" value="ECO:0007669"/>
    <property type="project" value="TreeGrafter"/>
</dbReference>
<keyword evidence="3" id="KW-0807">Transducer</keyword>
<dbReference type="PROSITE" id="PS50885">
    <property type="entry name" value="HAMP"/>
    <property type="match status" value="1"/>
</dbReference>
<dbReference type="PROSITE" id="PS50111">
    <property type="entry name" value="CHEMOTAXIS_TRANSDUC_2"/>
    <property type="match status" value="1"/>
</dbReference>
<dbReference type="eggNOG" id="COG0840">
    <property type="taxonomic scope" value="Bacteria"/>
</dbReference>
<keyword evidence="4" id="KW-0812">Transmembrane</keyword>
<proteinExistence type="inferred from homology"/>
<accession>A0A1H9SXE2</accession>
<evidence type="ECO:0000259" key="6">
    <source>
        <dbReference type="PROSITE" id="PS50885"/>
    </source>
</evidence>
<dbReference type="Pfam" id="PF00015">
    <property type="entry name" value="MCPsignal"/>
    <property type="match status" value="1"/>
</dbReference>
<feature type="domain" description="Methyl-accepting transducer" evidence="5">
    <location>
        <begin position="332"/>
        <end position="573"/>
    </location>
</feature>
<dbReference type="GO" id="GO:0006935">
    <property type="term" value="P:chemotaxis"/>
    <property type="evidence" value="ECO:0007669"/>
    <property type="project" value="UniProtKB-KW"/>
</dbReference>
<dbReference type="SUPFAM" id="SSF58104">
    <property type="entry name" value="Methyl-accepting chemotaxis protein (MCP) signaling domain"/>
    <property type="match status" value="1"/>
</dbReference>
<sequence length="613" mass="66209">MAGNKDVLTKENSSNITSSSHTRKVPFIKSVSGMSGVTYFFLFIVYIISIAIVTSQMINIANTSTATTALAENVMDSMRIFEVDMRILDNDGFALATMYDTLVSIGQVDSKNTEMETCLSEMDAALETIESTFTSMSSHGSQGSDEANNAVSILKENYSGYKEGYTNIIAASKNADVDTITGVVFGDASTQLATMKEQLTILDEQILNLRAILTNVVESQEKSAVTKVNVMFVIFLLAVAISIMFNYMLVGRKVKQIAGEINSIISDIRDRKGDLTARITTHTSSELIYIKDGFNEFIESLQGILRNVKNSTNTLTDSSSNITGKIQLASDNVTNTSAALEELSASMQNVSDTASTINGKLEDVKSATGTINDGIKDGTTKAGEIKTEAIDIKKDAQNKKDNTGSRMEELSSVLEQSVKDSEKVAQINELTNVILDIASQTNLLALNASIEAARAGEAGKGFAVVAEEISSLAENSRQTAGNIQNISNEVTDAVKSLADNAMQVLDFINTTVLSDYDSFVETGEKYEQTAEFLTDMLSSMEGQTQNLNSYMNEMADSISSITDSVQEASDAINLSAENSQDIVDQISGISEAMTTNNGVTEQLSEDTRQFIKM</sequence>
<dbReference type="InterPro" id="IPR003660">
    <property type="entry name" value="HAMP_dom"/>
</dbReference>
<dbReference type="Proteomes" id="UP000182584">
    <property type="component" value="Unassembled WGS sequence"/>
</dbReference>
<keyword evidence="1" id="KW-0145">Chemotaxis</keyword>
<dbReference type="AlphaFoldDB" id="A0A1H9SXE2"/>